<feature type="region of interest" description="Disordered" evidence="9">
    <location>
        <begin position="1"/>
        <end position="127"/>
    </location>
</feature>
<keyword evidence="4" id="KW-0808">Transferase</keyword>
<feature type="region of interest" description="Disordered" evidence="9">
    <location>
        <begin position="390"/>
        <end position="448"/>
    </location>
</feature>
<dbReference type="GO" id="GO:0000049">
    <property type="term" value="F:tRNA binding"/>
    <property type="evidence" value="ECO:0007669"/>
    <property type="project" value="TreeGrafter"/>
</dbReference>
<feature type="compositionally biased region" description="Basic residues" evidence="9">
    <location>
        <begin position="110"/>
        <end position="122"/>
    </location>
</feature>
<dbReference type="CDD" id="cd18089">
    <property type="entry name" value="SPOUT_Trm10-like"/>
    <property type="match status" value="1"/>
</dbReference>
<dbReference type="PROSITE" id="PS51675">
    <property type="entry name" value="SAM_MT_TRM10"/>
    <property type="match status" value="1"/>
</dbReference>
<comment type="caution">
    <text evidence="11">The sequence shown here is derived from an EMBL/GenBank/DDBJ whole genome shotgun (WGS) entry which is preliminary data.</text>
</comment>
<evidence type="ECO:0000313" key="11">
    <source>
        <dbReference type="EMBL" id="KAK0725441.1"/>
    </source>
</evidence>
<evidence type="ECO:0000259" key="10">
    <source>
        <dbReference type="PROSITE" id="PS51675"/>
    </source>
</evidence>
<dbReference type="GO" id="GO:0005634">
    <property type="term" value="C:nucleus"/>
    <property type="evidence" value="ECO:0007669"/>
    <property type="project" value="TreeGrafter"/>
</dbReference>
<dbReference type="InterPro" id="IPR028564">
    <property type="entry name" value="MT_TRM10-typ"/>
</dbReference>
<keyword evidence="5" id="KW-0949">S-adenosyl-L-methionine</keyword>
<dbReference type="Proteomes" id="UP001172102">
    <property type="component" value="Unassembled WGS sequence"/>
</dbReference>
<evidence type="ECO:0000256" key="6">
    <source>
        <dbReference type="ARBA" id="ARBA00031792"/>
    </source>
</evidence>
<keyword evidence="3" id="KW-0489">Methyltransferase</keyword>
<evidence type="ECO:0000256" key="3">
    <source>
        <dbReference type="ARBA" id="ARBA00022603"/>
    </source>
</evidence>
<comment type="catalytic activity">
    <reaction evidence="8">
        <text>guanosine(9) in tRNA + S-adenosyl-L-methionine = N(1)-methylguanosine(9) in tRNA + S-adenosyl-L-homocysteine + H(+)</text>
        <dbReference type="Rhea" id="RHEA:43156"/>
        <dbReference type="Rhea" id="RHEA-COMP:10367"/>
        <dbReference type="Rhea" id="RHEA-COMP:10368"/>
        <dbReference type="ChEBI" id="CHEBI:15378"/>
        <dbReference type="ChEBI" id="CHEBI:57856"/>
        <dbReference type="ChEBI" id="CHEBI:59789"/>
        <dbReference type="ChEBI" id="CHEBI:73542"/>
        <dbReference type="ChEBI" id="CHEBI:74269"/>
        <dbReference type="EC" id="2.1.1.221"/>
    </reaction>
</comment>
<evidence type="ECO:0000256" key="2">
    <source>
        <dbReference type="ARBA" id="ARBA00020451"/>
    </source>
</evidence>
<feature type="domain" description="SAM-dependent MTase TRM10-type" evidence="10">
    <location>
        <begin position="147"/>
        <end position="390"/>
    </location>
</feature>
<organism evidence="11 12">
    <name type="scientific">Lasiosphaeris hirsuta</name>
    <dbReference type="NCBI Taxonomy" id="260670"/>
    <lineage>
        <taxon>Eukaryota</taxon>
        <taxon>Fungi</taxon>
        <taxon>Dikarya</taxon>
        <taxon>Ascomycota</taxon>
        <taxon>Pezizomycotina</taxon>
        <taxon>Sordariomycetes</taxon>
        <taxon>Sordariomycetidae</taxon>
        <taxon>Sordariales</taxon>
        <taxon>Lasiosphaeriaceae</taxon>
        <taxon>Lasiosphaeris</taxon>
    </lineage>
</organism>
<proteinExistence type="predicted"/>
<feature type="compositionally biased region" description="Polar residues" evidence="9">
    <location>
        <begin position="394"/>
        <end position="404"/>
    </location>
</feature>
<dbReference type="InterPro" id="IPR038459">
    <property type="entry name" value="MT_TRM10-typ_sf"/>
</dbReference>
<evidence type="ECO:0000313" key="12">
    <source>
        <dbReference type="Proteomes" id="UP001172102"/>
    </source>
</evidence>
<evidence type="ECO:0000256" key="5">
    <source>
        <dbReference type="ARBA" id="ARBA00022691"/>
    </source>
</evidence>
<dbReference type="InterPro" id="IPR007356">
    <property type="entry name" value="tRNA_m1G_MeTrfase_euk"/>
</dbReference>
<protein>
    <recommendedName>
        <fullName evidence="2">tRNA (guanine(9)-N1)-methyltransferase</fullName>
        <ecNumber evidence="1">2.1.1.221</ecNumber>
    </recommendedName>
    <alternativeName>
        <fullName evidence="7">tRNA methyltransferase 10</fullName>
    </alternativeName>
    <alternativeName>
        <fullName evidence="6">tRNA(m1G9)-methyltransferase</fullName>
    </alternativeName>
</protein>
<feature type="compositionally biased region" description="Basic and acidic residues" evidence="9">
    <location>
        <begin position="100"/>
        <end position="109"/>
    </location>
</feature>
<dbReference type="PANTHER" id="PTHR13563:SF13">
    <property type="entry name" value="TRNA METHYLTRANSFERASE 10 HOMOLOG A"/>
    <property type="match status" value="1"/>
</dbReference>
<evidence type="ECO:0000256" key="9">
    <source>
        <dbReference type="SAM" id="MobiDB-lite"/>
    </source>
</evidence>
<name>A0AA40B0J5_9PEZI</name>
<dbReference type="GO" id="GO:0052905">
    <property type="term" value="F:tRNA (guanosine(9)-N1)-methyltransferase activity"/>
    <property type="evidence" value="ECO:0007669"/>
    <property type="project" value="UniProtKB-EC"/>
</dbReference>
<keyword evidence="12" id="KW-1185">Reference proteome</keyword>
<dbReference type="GO" id="GO:0002939">
    <property type="term" value="P:tRNA N1-guanine methylation"/>
    <property type="evidence" value="ECO:0007669"/>
    <property type="project" value="TreeGrafter"/>
</dbReference>
<dbReference type="Gene3D" id="3.40.1280.30">
    <property type="match status" value="1"/>
</dbReference>
<gene>
    <name evidence="11" type="ORF">B0H67DRAFT_570551</name>
</gene>
<dbReference type="EMBL" id="JAUKUA010000002">
    <property type="protein sequence ID" value="KAK0725441.1"/>
    <property type="molecule type" value="Genomic_DNA"/>
</dbReference>
<evidence type="ECO:0000256" key="7">
    <source>
        <dbReference type="ARBA" id="ARBA00032166"/>
    </source>
</evidence>
<evidence type="ECO:0000256" key="1">
    <source>
        <dbReference type="ARBA" id="ARBA00012797"/>
    </source>
</evidence>
<evidence type="ECO:0000256" key="8">
    <source>
        <dbReference type="ARBA" id="ARBA00048434"/>
    </source>
</evidence>
<evidence type="ECO:0000256" key="4">
    <source>
        <dbReference type="ARBA" id="ARBA00022679"/>
    </source>
</evidence>
<accession>A0AA40B0J5</accession>
<dbReference type="EC" id="2.1.1.221" evidence="1"/>
<sequence length="448" mass="49438">MSCDTHAAAMGDRIRPEAATHVEASALEAIDSSSNPAPPTNGKRKAETELDRDTDERPASGAGAEGEDGVAVQAEGDTNPEGAVKPMSKNELKRLRKQQAYKEFKEDRKAKRKDRRHARQDRKRTEREVKIAEALAAGVDPKLALRPEGEPWRARPVPVAFILDCDFERYMRDPEIVSLSSQVVRSYAQNRKAKYQAHLLVSSWGGKMKTRFETVMQSTHKNWKGVSIVDEDFCEAAKKAHTIMTGPEGGELIDVLKPSQSEFEKSGSGVVRGDILDENTPASELEPEDIDQSIVYLSSESPYTLTRLESNVSYVIGGLVDRNREKGLCYKRAREHKVRTAKLPIGEYMAMQSRYVLTTNQVVEIMAQWLECGDWGEAFLNIIPKRKGGALKQQGGSQADTESLNGGVDEAEGFSMAIETAVGESDDKTEATQKADNPSVISARHEAS</sequence>
<dbReference type="AlphaFoldDB" id="A0AA40B0J5"/>
<dbReference type="PANTHER" id="PTHR13563">
    <property type="entry name" value="TRNA (GUANINE-9-) METHYLTRANSFERASE"/>
    <property type="match status" value="1"/>
</dbReference>
<reference evidence="11" key="1">
    <citation type="submission" date="2023-06" db="EMBL/GenBank/DDBJ databases">
        <title>Genome-scale phylogeny and comparative genomics of the fungal order Sordariales.</title>
        <authorList>
            <consortium name="Lawrence Berkeley National Laboratory"/>
            <person name="Hensen N."/>
            <person name="Bonometti L."/>
            <person name="Westerberg I."/>
            <person name="Brannstrom I.O."/>
            <person name="Guillou S."/>
            <person name="Cros-Aarteil S."/>
            <person name="Calhoun S."/>
            <person name="Haridas S."/>
            <person name="Kuo A."/>
            <person name="Mondo S."/>
            <person name="Pangilinan J."/>
            <person name="Riley R."/>
            <person name="Labutti K."/>
            <person name="Andreopoulos B."/>
            <person name="Lipzen A."/>
            <person name="Chen C."/>
            <person name="Yanf M."/>
            <person name="Daum C."/>
            <person name="Ng V."/>
            <person name="Clum A."/>
            <person name="Steindorff A."/>
            <person name="Ohm R."/>
            <person name="Martin F."/>
            <person name="Silar P."/>
            <person name="Natvig D."/>
            <person name="Lalanne C."/>
            <person name="Gautier V."/>
            <person name="Ament-Velasquez S.L."/>
            <person name="Kruys A."/>
            <person name="Hutchinson M.I."/>
            <person name="Powell A.J."/>
            <person name="Barry K."/>
            <person name="Miller A.N."/>
            <person name="Grigoriev I.V."/>
            <person name="Debuchy R."/>
            <person name="Gladieux P."/>
            <person name="Thoren M.H."/>
            <person name="Johannesson H."/>
        </authorList>
    </citation>
    <scope>NUCLEOTIDE SEQUENCE</scope>
    <source>
        <strain evidence="11">SMH4607-1</strain>
    </source>
</reference>
<feature type="compositionally biased region" description="Basic and acidic residues" evidence="9">
    <location>
        <begin position="44"/>
        <end position="58"/>
    </location>
</feature>